<evidence type="ECO:0000313" key="4">
    <source>
        <dbReference type="Proteomes" id="UP000527616"/>
    </source>
</evidence>
<dbReference type="GO" id="GO:0016791">
    <property type="term" value="F:phosphatase activity"/>
    <property type="evidence" value="ECO:0007669"/>
    <property type="project" value="TreeGrafter"/>
</dbReference>
<dbReference type="CDD" id="cd07067">
    <property type="entry name" value="HP_PGM_like"/>
    <property type="match status" value="1"/>
</dbReference>
<dbReference type="Proteomes" id="UP000527616">
    <property type="component" value="Unassembled WGS sequence"/>
</dbReference>
<name>A0A7Z0D711_9ACTN</name>
<dbReference type="InterPro" id="IPR013078">
    <property type="entry name" value="His_Pase_superF_clade-1"/>
</dbReference>
<dbReference type="EMBL" id="JACBZS010000001">
    <property type="protein sequence ID" value="NYI70035.1"/>
    <property type="molecule type" value="Genomic_DNA"/>
</dbReference>
<dbReference type="SUPFAM" id="SSF53254">
    <property type="entry name" value="Phosphoglycerate mutase-like"/>
    <property type="match status" value="1"/>
</dbReference>
<feature type="active site" description="Tele-phosphohistidine intermediate" evidence="1">
    <location>
        <position position="11"/>
    </location>
</feature>
<dbReference type="InterPro" id="IPR050275">
    <property type="entry name" value="PGM_Phosphatase"/>
</dbReference>
<dbReference type="GO" id="GO:0005737">
    <property type="term" value="C:cytoplasm"/>
    <property type="evidence" value="ECO:0007669"/>
    <property type="project" value="TreeGrafter"/>
</dbReference>
<evidence type="ECO:0000313" key="3">
    <source>
        <dbReference type="EMBL" id="NYI70035.1"/>
    </source>
</evidence>
<dbReference type="Gene3D" id="3.40.50.1240">
    <property type="entry name" value="Phosphoglycerate mutase-like"/>
    <property type="match status" value="1"/>
</dbReference>
<feature type="active site" description="Proton donor/acceptor" evidence="1">
    <location>
        <position position="84"/>
    </location>
</feature>
<sequence length="203" mass="21668">MTASRIVVWRHGQTDWNVQLRFQGHADIPLNEVGRAQVAAAAPAIAALRPDVIISSDLSRARETAGALAALTGQPVATDPRLREIAVGTWEGRTLAEIAEEEPDFRDREMAGDDVRRSPTGETVTEVATRFAAALAEHADALADGQTLLVAAHGLAARVGSCAFLGMSGKDARLLRGMDNAGWLIMDRSGEGAWRMAAYNRVA</sequence>
<dbReference type="RefSeq" id="WP_179444033.1">
    <property type="nucleotide sequence ID" value="NZ_JACBZS010000001.1"/>
</dbReference>
<dbReference type="Pfam" id="PF00300">
    <property type="entry name" value="His_Phos_1"/>
    <property type="match status" value="1"/>
</dbReference>
<organism evidence="3 4">
    <name type="scientific">Naumannella cuiyingiana</name>
    <dbReference type="NCBI Taxonomy" id="1347891"/>
    <lineage>
        <taxon>Bacteria</taxon>
        <taxon>Bacillati</taxon>
        <taxon>Actinomycetota</taxon>
        <taxon>Actinomycetes</taxon>
        <taxon>Propionibacteriales</taxon>
        <taxon>Propionibacteriaceae</taxon>
        <taxon>Naumannella</taxon>
    </lineage>
</organism>
<evidence type="ECO:0000256" key="2">
    <source>
        <dbReference type="PIRSR" id="PIRSR613078-2"/>
    </source>
</evidence>
<dbReference type="AlphaFoldDB" id="A0A7Z0D711"/>
<proteinExistence type="predicted"/>
<dbReference type="EC" id="5.4.2.12" evidence="3"/>
<comment type="caution">
    <text evidence="3">The sequence shown here is derived from an EMBL/GenBank/DDBJ whole genome shotgun (WGS) entry which is preliminary data.</text>
</comment>
<keyword evidence="3" id="KW-0413">Isomerase</keyword>
<gene>
    <name evidence="3" type="ORF">GGQ54_000595</name>
</gene>
<reference evidence="3 4" key="1">
    <citation type="submission" date="2020-07" db="EMBL/GenBank/DDBJ databases">
        <title>Sequencing the genomes of 1000 actinobacteria strains.</title>
        <authorList>
            <person name="Klenk H.-P."/>
        </authorList>
    </citation>
    <scope>NUCLEOTIDE SEQUENCE [LARGE SCALE GENOMIC DNA]</scope>
    <source>
        <strain evidence="3 4">DSM 103164</strain>
    </source>
</reference>
<accession>A0A7Z0D711</accession>
<evidence type="ECO:0000256" key="1">
    <source>
        <dbReference type="PIRSR" id="PIRSR613078-1"/>
    </source>
</evidence>
<dbReference type="PROSITE" id="PS00175">
    <property type="entry name" value="PG_MUTASE"/>
    <property type="match status" value="1"/>
</dbReference>
<dbReference type="InterPro" id="IPR001345">
    <property type="entry name" value="PG/BPGM_mutase_AS"/>
</dbReference>
<dbReference type="SMART" id="SM00855">
    <property type="entry name" value="PGAM"/>
    <property type="match status" value="1"/>
</dbReference>
<dbReference type="GO" id="GO:0004619">
    <property type="term" value="F:phosphoglycerate mutase activity"/>
    <property type="evidence" value="ECO:0007669"/>
    <property type="project" value="UniProtKB-EC"/>
</dbReference>
<protein>
    <submittedName>
        <fullName evidence="3">Putative phosphoglycerate mutase</fullName>
        <ecNumber evidence="3">5.4.2.12</ecNumber>
    </submittedName>
</protein>
<feature type="binding site" evidence="2">
    <location>
        <position position="60"/>
    </location>
    <ligand>
        <name>substrate</name>
    </ligand>
</feature>
<feature type="binding site" evidence="2">
    <location>
        <begin position="10"/>
        <end position="17"/>
    </location>
    <ligand>
        <name>substrate</name>
    </ligand>
</feature>
<dbReference type="InterPro" id="IPR029033">
    <property type="entry name" value="His_PPase_superfam"/>
</dbReference>
<dbReference type="PANTHER" id="PTHR48100:SF62">
    <property type="entry name" value="GLUCOSYL-3-PHOSPHOGLYCERATE PHOSPHATASE"/>
    <property type="match status" value="1"/>
</dbReference>
<dbReference type="PANTHER" id="PTHR48100">
    <property type="entry name" value="BROAD-SPECIFICITY PHOSPHATASE YOR283W-RELATED"/>
    <property type="match status" value="1"/>
</dbReference>
<keyword evidence="4" id="KW-1185">Reference proteome</keyword>